<keyword evidence="8" id="KW-1185">Reference proteome</keyword>
<feature type="domain" description="ABC-2 type transporter transmembrane" evidence="6">
    <location>
        <begin position="8"/>
        <end position="220"/>
    </location>
</feature>
<dbReference type="InterPro" id="IPR013525">
    <property type="entry name" value="ABC2_TM"/>
</dbReference>
<feature type="transmembrane region" description="Helical" evidence="5">
    <location>
        <begin position="16"/>
        <end position="43"/>
    </location>
</feature>
<evidence type="ECO:0000256" key="1">
    <source>
        <dbReference type="ARBA" id="ARBA00004141"/>
    </source>
</evidence>
<organism evidence="7 8">
    <name type="scientific">Hyphobacterium marinum</name>
    <dbReference type="NCBI Taxonomy" id="3116574"/>
    <lineage>
        <taxon>Bacteria</taxon>
        <taxon>Pseudomonadati</taxon>
        <taxon>Pseudomonadota</taxon>
        <taxon>Alphaproteobacteria</taxon>
        <taxon>Maricaulales</taxon>
        <taxon>Maricaulaceae</taxon>
        <taxon>Hyphobacterium</taxon>
    </lineage>
</organism>
<reference evidence="7 8" key="1">
    <citation type="submission" date="2024-01" db="EMBL/GenBank/DDBJ databases">
        <title>Hyphobacterium bacterium isolated from marine sediment.</title>
        <authorList>
            <person name="Zhao S."/>
        </authorList>
    </citation>
    <scope>NUCLEOTIDE SEQUENCE [LARGE SCALE GENOMIC DNA]</scope>
    <source>
        <strain evidence="7 8">Y60-23</strain>
    </source>
</reference>
<evidence type="ECO:0000313" key="8">
    <source>
        <dbReference type="Proteomes" id="UP001310692"/>
    </source>
</evidence>
<feature type="transmembrane region" description="Helical" evidence="5">
    <location>
        <begin position="231"/>
        <end position="253"/>
    </location>
</feature>
<gene>
    <name evidence="7" type="ORF">V0U35_02780</name>
</gene>
<dbReference type="Pfam" id="PF01061">
    <property type="entry name" value="ABC2_membrane"/>
    <property type="match status" value="1"/>
</dbReference>
<evidence type="ECO:0000313" key="7">
    <source>
        <dbReference type="EMBL" id="MEE2565594.1"/>
    </source>
</evidence>
<evidence type="ECO:0000256" key="3">
    <source>
        <dbReference type="ARBA" id="ARBA00022989"/>
    </source>
</evidence>
<dbReference type="EMBL" id="JAZDRO010000001">
    <property type="protein sequence ID" value="MEE2565594.1"/>
    <property type="molecule type" value="Genomic_DNA"/>
</dbReference>
<protein>
    <submittedName>
        <fullName evidence="7">ABC transporter permease</fullName>
    </submittedName>
</protein>
<comment type="caution">
    <text evidence="7">The sequence shown here is derived from an EMBL/GenBank/DDBJ whole genome shotgun (WGS) entry which is preliminary data.</text>
</comment>
<dbReference type="RefSeq" id="WP_330195129.1">
    <property type="nucleotide sequence ID" value="NZ_JAZDRO010000001.1"/>
</dbReference>
<evidence type="ECO:0000256" key="5">
    <source>
        <dbReference type="SAM" id="Phobius"/>
    </source>
</evidence>
<name>A0ABU7LVK7_9PROT</name>
<evidence type="ECO:0000256" key="4">
    <source>
        <dbReference type="ARBA" id="ARBA00023136"/>
    </source>
</evidence>
<keyword evidence="3 5" id="KW-1133">Transmembrane helix</keyword>
<keyword evidence="4 5" id="KW-0472">Membrane</keyword>
<dbReference type="PANTHER" id="PTHR43229">
    <property type="entry name" value="NODULATION PROTEIN J"/>
    <property type="match status" value="1"/>
</dbReference>
<feature type="transmembrane region" description="Helical" evidence="5">
    <location>
        <begin position="55"/>
        <end position="74"/>
    </location>
</feature>
<dbReference type="PANTHER" id="PTHR43229:SF6">
    <property type="entry name" value="ABC-TYPE MULTIDRUG TRANSPORT SYSTEM, PERMEASE COMPONENT"/>
    <property type="match status" value="1"/>
</dbReference>
<accession>A0ABU7LVK7</accession>
<evidence type="ECO:0000256" key="2">
    <source>
        <dbReference type="ARBA" id="ARBA00022692"/>
    </source>
</evidence>
<feature type="transmembrane region" description="Helical" evidence="5">
    <location>
        <begin position="119"/>
        <end position="138"/>
    </location>
</feature>
<evidence type="ECO:0000259" key="6">
    <source>
        <dbReference type="Pfam" id="PF01061"/>
    </source>
</evidence>
<feature type="transmembrane region" description="Helical" evidence="5">
    <location>
        <begin position="144"/>
        <end position="166"/>
    </location>
</feature>
<feature type="transmembrane region" description="Helical" evidence="5">
    <location>
        <begin position="178"/>
        <end position="194"/>
    </location>
</feature>
<dbReference type="InterPro" id="IPR051784">
    <property type="entry name" value="Nod_factor_ABC_transporter"/>
</dbReference>
<sequence>MIASLQRISALVERQWVLIAGSWTRIVSLMYWPLVQIVIWGFIQTHVFAEIGPTTTLVAISAVVGAVLLWDFCWRSQLGFALAFQEEIWSRNLGQLFASPLRPGEFVLALMAMSLTKTVIAIAPAVIVAAVAFGFNLFSVGPVVFAFILNLVVFGWAISLFASGMIARYGQGAQDMPWALMFGITPFAAIYYPVSALPEALRPIAHALPPSHIFEGLRAAIGENRFDAGELAWATGLNLVWLAAGLIAFFLLLRAARRVGAILQIGE</sequence>
<comment type="subcellular location">
    <subcellularLocation>
        <location evidence="1">Membrane</location>
        <topology evidence="1">Multi-pass membrane protein</topology>
    </subcellularLocation>
</comment>
<proteinExistence type="predicted"/>
<dbReference type="Proteomes" id="UP001310692">
    <property type="component" value="Unassembled WGS sequence"/>
</dbReference>
<keyword evidence="2 5" id="KW-0812">Transmembrane</keyword>